<evidence type="ECO:0000256" key="2">
    <source>
        <dbReference type="SAM" id="Phobius"/>
    </source>
</evidence>
<dbReference type="AlphaFoldDB" id="A0A9X4RGT6"/>
<feature type="transmembrane region" description="Helical" evidence="2">
    <location>
        <begin position="51"/>
        <end position="74"/>
    </location>
</feature>
<accession>A0A9X4RGT6</accession>
<keyword evidence="2" id="KW-0812">Transmembrane</keyword>
<organism evidence="3 4">
    <name type="scientific">Pseudanabaena catenata USMAC16</name>
    <dbReference type="NCBI Taxonomy" id="1855837"/>
    <lineage>
        <taxon>Bacteria</taxon>
        <taxon>Bacillati</taxon>
        <taxon>Cyanobacteriota</taxon>
        <taxon>Cyanophyceae</taxon>
        <taxon>Pseudanabaenales</taxon>
        <taxon>Pseudanabaenaceae</taxon>
        <taxon>Pseudanabaena</taxon>
    </lineage>
</organism>
<dbReference type="RefSeq" id="WP_009625807.1">
    <property type="nucleotide sequence ID" value="NZ_VBTY01000021.1"/>
</dbReference>
<feature type="region of interest" description="Disordered" evidence="1">
    <location>
        <begin position="1"/>
        <end position="40"/>
    </location>
</feature>
<evidence type="ECO:0000313" key="4">
    <source>
        <dbReference type="Proteomes" id="UP001152872"/>
    </source>
</evidence>
<proteinExistence type="predicted"/>
<evidence type="ECO:0000256" key="1">
    <source>
        <dbReference type="SAM" id="MobiDB-lite"/>
    </source>
</evidence>
<evidence type="ECO:0000313" key="3">
    <source>
        <dbReference type="EMBL" id="MDG3493756.1"/>
    </source>
</evidence>
<reference evidence="3" key="1">
    <citation type="submission" date="2019-05" db="EMBL/GenBank/DDBJ databases">
        <title>Whole genome sequencing of Pseudanabaena catenata USMAC16.</title>
        <authorList>
            <person name="Khan Z."/>
            <person name="Omar W.M."/>
            <person name="Convey P."/>
            <person name="Merican F."/>
            <person name="Najimudin N."/>
        </authorList>
    </citation>
    <scope>NUCLEOTIDE SEQUENCE</scope>
    <source>
        <strain evidence="3">USMAC16</strain>
    </source>
</reference>
<dbReference type="EMBL" id="VBTY01000021">
    <property type="protein sequence ID" value="MDG3493756.1"/>
    <property type="molecule type" value="Genomic_DNA"/>
</dbReference>
<name>A0A9X4RGT6_9CYAN</name>
<keyword evidence="2" id="KW-1133">Transmembrane helix</keyword>
<keyword evidence="2" id="KW-0472">Membrane</keyword>
<protein>
    <submittedName>
        <fullName evidence="3">Uncharacterized protein</fullName>
    </submittedName>
</protein>
<sequence>MQKLWFSKSKQPQPLPPAEESLSSSASETTPEQNSEETSLPAKTFEWEVSAAWFFVALGVGGVIMVAMFGLQYLTAPEATPDSNLICKSKIGGDWQTPFGKVTLQSEAENLVSGKYEYTNFERGKISGELTGRLNNNVLSFDWQETPNQQPKQQGKGIIVFGEGCKEFYGSYGIGGSTNNFGNWQGSRLLK</sequence>
<keyword evidence="4" id="KW-1185">Reference proteome</keyword>
<gene>
    <name evidence="3" type="ORF">FEV09_04225</name>
</gene>
<comment type="caution">
    <text evidence="3">The sequence shown here is derived from an EMBL/GenBank/DDBJ whole genome shotgun (WGS) entry which is preliminary data.</text>
</comment>
<dbReference type="Proteomes" id="UP001152872">
    <property type="component" value="Unassembled WGS sequence"/>
</dbReference>
<feature type="compositionally biased region" description="Low complexity" evidence="1">
    <location>
        <begin position="18"/>
        <end position="32"/>
    </location>
</feature>